<dbReference type="Proteomes" id="UP001165269">
    <property type="component" value="Unassembled WGS sequence"/>
</dbReference>
<keyword evidence="3" id="KW-1185">Reference proteome</keyword>
<feature type="region of interest" description="Disordered" evidence="1">
    <location>
        <begin position="124"/>
        <end position="144"/>
    </location>
</feature>
<accession>A0ABS9YJZ5</accession>
<dbReference type="NCBIfam" id="NF041591">
    <property type="entry name" value="CxxC_VVA0879"/>
    <property type="match status" value="1"/>
</dbReference>
<evidence type="ECO:0000256" key="1">
    <source>
        <dbReference type="SAM" id="MobiDB-lite"/>
    </source>
</evidence>
<proteinExistence type="predicted"/>
<dbReference type="RefSeq" id="WP_242775395.1">
    <property type="nucleotide sequence ID" value="NZ_JALDAY010000015.1"/>
</dbReference>
<sequence>MTVAFPARTLTQEELWAEARERFGDNSRDWAFQCPSCLDIATGIDIQQALLANPRTNPQDHEREGRPTAWMDVLGQECIGRLLGKTASRGCKYAAFGFIHGPWLVAIPYRRAPMYSFPLAPAPGTQGQATGAAEAAAALPSPPPADERLPRLLKHIQDKGKPVTTADVHRVYRSWGWKGLNRSQTRGELEALAQAGHLIVDDGNPARRLYRPVRTSRGGGTS</sequence>
<dbReference type="EMBL" id="JALDAY010000015">
    <property type="protein sequence ID" value="MCI3277567.1"/>
    <property type="molecule type" value="Genomic_DNA"/>
</dbReference>
<comment type="caution">
    <text evidence="2">The sequence shown here is derived from an EMBL/GenBank/DDBJ whole genome shotgun (WGS) entry which is preliminary data.</text>
</comment>
<dbReference type="InterPro" id="IPR048166">
    <property type="entry name" value="VVA0879-like"/>
</dbReference>
<organism evidence="2 3">
    <name type="scientific">Streptomyces cylindrosporus</name>
    <dbReference type="NCBI Taxonomy" id="2927583"/>
    <lineage>
        <taxon>Bacteria</taxon>
        <taxon>Bacillati</taxon>
        <taxon>Actinomycetota</taxon>
        <taxon>Actinomycetes</taxon>
        <taxon>Kitasatosporales</taxon>
        <taxon>Streptomycetaceae</taxon>
        <taxon>Streptomyces</taxon>
    </lineage>
</organism>
<protein>
    <submittedName>
        <fullName evidence="2">Uncharacterized protein</fullName>
    </submittedName>
</protein>
<evidence type="ECO:0000313" key="3">
    <source>
        <dbReference type="Proteomes" id="UP001165269"/>
    </source>
</evidence>
<name>A0ABS9YJZ5_9ACTN</name>
<evidence type="ECO:0000313" key="2">
    <source>
        <dbReference type="EMBL" id="MCI3277567.1"/>
    </source>
</evidence>
<reference evidence="2" key="1">
    <citation type="submission" date="2022-03" db="EMBL/GenBank/DDBJ databases">
        <title>Streptomyces 7R015 and 7R016 isolated from Barleria lupulina in Thailand.</title>
        <authorList>
            <person name="Kanchanasin P."/>
            <person name="Phongsopitanun W."/>
            <person name="Tanasupawat S."/>
        </authorList>
    </citation>
    <scope>NUCLEOTIDE SEQUENCE</scope>
    <source>
        <strain evidence="2">7R015</strain>
    </source>
</reference>
<gene>
    <name evidence="2" type="ORF">MQP27_41515</name>
</gene>
<feature type="compositionally biased region" description="Low complexity" evidence="1">
    <location>
        <begin position="124"/>
        <end position="139"/>
    </location>
</feature>